<organism evidence="16 17">
    <name type="scientific">army ant associated cyclovirus 6 P16-reste_1</name>
    <dbReference type="NCBI Taxonomy" id="3070166"/>
    <lineage>
        <taxon>Viruses</taxon>
        <taxon>Monodnaviria</taxon>
        <taxon>Shotokuvirae</taxon>
        <taxon>Cressdnaviricota</taxon>
        <taxon>Arfiviricetes</taxon>
        <taxon>Cirlivirales</taxon>
        <taxon>Circoviridae</taxon>
        <taxon>Cyclovirus</taxon>
        <taxon>Cyclovirus fourmi</taxon>
    </lineage>
</organism>
<proteinExistence type="inferred from homology"/>
<keyword evidence="11" id="KW-0946">Virion</keyword>
<keyword evidence="9" id="KW-1162">Viral penetration into host cytoplasm</keyword>
<keyword evidence="7" id="KW-1048">Host nucleus</keyword>
<dbReference type="GO" id="GO:0019069">
    <property type="term" value="P:viral capsid assembly"/>
    <property type="evidence" value="ECO:0007669"/>
    <property type="project" value="InterPro"/>
</dbReference>
<keyword evidence="17" id="KW-1185">Reference proteome</keyword>
<evidence type="ECO:0000256" key="14">
    <source>
        <dbReference type="ARBA" id="ARBA00023296"/>
    </source>
</evidence>
<comment type="subcellular location">
    <subcellularLocation>
        <location evidence="1">Host nucleus</location>
    </subcellularLocation>
    <subcellularLocation>
        <location evidence="2">Virion</location>
    </subcellularLocation>
</comment>
<keyword evidence="4" id="KW-1140">T=1 icosahedral capsid protein</keyword>
<dbReference type="EMBL" id="ON324069">
    <property type="protein sequence ID" value="WBG01409.1"/>
    <property type="molecule type" value="Genomic_DNA"/>
</dbReference>
<evidence type="ECO:0000256" key="1">
    <source>
        <dbReference type="ARBA" id="ARBA00004147"/>
    </source>
</evidence>
<evidence type="ECO:0000256" key="3">
    <source>
        <dbReference type="ARBA" id="ARBA00010301"/>
    </source>
</evidence>
<dbReference type="InterPro" id="IPR003383">
    <property type="entry name" value="Circovirus_capsid"/>
</dbReference>
<evidence type="ECO:0000256" key="7">
    <source>
        <dbReference type="ARBA" id="ARBA00022562"/>
    </source>
</evidence>
<comment type="similarity">
    <text evidence="3">Belongs to the circoviridae capsid protein family.</text>
</comment>
<evidence type="ECO:0000256" key="9">
    <source>
        <dbReference type="ARBA" id="ARBA00022595"/>
    </source>
</evidence>
<accession>A0AA47LWB1</accession>
<dbReference type="Pfam" id="PF02443">
    <property type="entry name" value="Circo_capsid"/>
    <property type="match status" value="1"/>
</dbReference>
<dbReference type="GO" id="GO:0042025">
    <property type="term" value="C:host cell nucleus"/>
    <property type="evidence" value="ECO:0007669"/>
    <property type="project" value="UniProtKB-SubCell"/>
</dbReference>
<keyword evidence="6 16" id="KW-0167">Capsid protein</keyword>
<dbReference type="KEGG" id="vg:80544719"/>
<evidence type="ECO:0000313" key="17">
    <source>
        <dbReference type="Proteomes" id="UP001177798"/>
    </source>
</evidence>
<keyword evidence="12" id="KW-1164">Virus endocytosis by host</keyword>
<dbReference type="GO" id="GO:0039615">
    <property type="term" value="C:T=1 icosahedral viral capsid"/>
    <property type="evidence" value="ECO:0007669"/>
    <property type="project" value="UniProtKB-KW"/>
</dbReference>
<keyword evidence="5" id="KW-1163">Viral penetration into host nucleus</keyword>
<dbReference type="GO" id="GO:0075509">
    <property type="term" value="P:endocytosis involved in viral entry into host cell"/>
    <property type="evidence" value="ECO:0007669"/>
    <property type="project" value="UniProtKB-KW"/>
</dbReference>
<name>A0AA47LWB1_9CIRC</name>
<reference evidence="16 17" key="1">
    <citation type="journal article" date="2022" name="bioRxiv">
        <title>African army ants at the forefront of virome surveillance in a remote tropical forest.</title>
        <authorList>
            <person name="Fritz M."/>
            <person name="Reggiardo B."/>
            <person name="Filloux D."/>
            <person name="Claude L."/>
            <person name="Fernandez E."/>
            <person name="Mahe F."/>
            <person name="Kraberger S."/>
            <person name="Custer J.M."/>
            <person name="Becquart P."/>
            <person name="Mebaley T.N."/>
            <person name="Kombila L.B."/>
            <person name="Lenguiya L.H."/>
            <person name="Boundenga L."/>
            <person name="Mombo I.M."/>
            <person name="Maganga G.D."/>
            <person name="Niama F.R."/>
            <person name="Koumba J.-S."/>
            <person name="Ogliastro M."/>
            <person name="Yvon M."/>
            <person name="Martin D.P."/>
            <person name="Blanc S."/>
            <person name="Varsani A."/>
            <person name="Leroy E."/>
            <person name="Roumagnac P."/>
        </authorList>
    </citation>
    <scope>NUCLEOTIDE SEQUENCE [LARGE SCALE GENOMIC DNA]</scope>
    <source>
        <strain evidence="16">P16-reste_1</strain>
    </source>
</reference>
<dbReference type="RefSeq" id="YP_010805772.1">
    <property type="nucleotide sequence ID" value="NC_077198.1"/>
</dbReference>
<evidence type="ECO:0000256" key="10">
    <source>
        <dbReference type="ARBA" id="ARBA00022804"/>
    </source>
</evidence>
<evidence type="ECO:0000256" key="12">
    <source>
        <dbReference type="ARBA" id="ARBA00022890"/>
    </source>
</evidence>
<evidence type="ECO:0000256" key="6">
    <source>
        <dbReference type="ARBA" id="ARBA00022561"/>
    </source>
</evidence>
<evidence type="ECO:0000256" key="11">
    <source>
        <dbReference type="ARBA" id="ARBA00022844"/>
    </source>
</evidence>
<dbReference type="GeneID" id="80544719"/>
<evidence type="ECO:0000256" key="5">
    <source>
        <dbReference type="ARBA" id="ARBA00022524"/>
    </source>
</evidence>
<dbReference type="GO" id="GO:0019062">
    <property type="term" value="P:virion attachment to host cell"/>
    <property type="evidence" value="ECO:0007669"/>
    <property type="project" value="UniProtKB-KW"/>
</dbReference>
<keyword evidence="13" id="KW-0238">DNA-binding</keyword>
<keyword evidence="14" id="KW-1160">Virus entry into host cell</keyword>
<evidence type="ECO:0000256" key="8">
    <source>
        <dbReference type="ARBA" id="ARBA00022581"/>
    </source>
</evidence>
<keyword evidence="10" id="KW-1161">Viral attachment to host cell</keyword>
<evidence type="ECO:0000313" key="16">
    <source>
        <dbReference type="EMBL" id="WBG01409.1"/>
    </source>
</evidence>
<evidence type="ECO:0000256" key="2">
    <source>
        <dbReference type="ARBA" id="ARBA00004328"/>
    </source>
</evidence>
<keyword evidence="8" id="KW-0945">Host-virus interaction</keyword>
<dbReference type="GO" id="GO:0043657">
    <property type="term" value="C:host cell"/>
    <property type="evidence" value="ECO:0007669"/>
    <property type="project" value="GOC"/>
</dbReference>
<dbReference type="Proteomes" id="UP001177798">
    <property type="component" value="Segment"/>
</dbReference>
<evidence type="ECO:0000256" key="4">
    <source>
        <dbReference type="ARBA" id="ARBA00022431"/>
    </source>
</evidence>
<comment type="subunit">
    <text evidence="15">Homomultimer. Assembles in the nucleus, presumably in an immature form, then migrates to the cytoplasm once assembled as mature virion. Interacts with Rep; this interaction relocates Rep into the nucleus.</text>
</comment>
<sequence>MARYRRTFRRRRRPLQRRRRRIFRRRRIHRPLTGTLYAKFTKTVVVKCSLPTTTTWGGPVTLGEFVEFNELIRQFEYFRPMRIRVRVLPLQNVSNNSTSSVPMYCIFPWHRPISITDDFGKFLSIDKAKIRRQTSPVTMNFVPSIYTAALATENSTYTNDIVYRPKIARSFGDMKYPVLYWGGLAFQGITGMTGESNFNIVMDLYVRMYNQSTAL</sequence>
<dbReference type="GO" id="GO:0075732">
    <property type="term" value="P:viral penetration into host nucleus"/>
    <property type="evidence" value="ECO:0007669"/>
    <property type="project" value="UniProtKB-KW"/>
</dbReference>
<evidence type="ECO:0000256" key="13">
    <source>
        <dbReference type="ARBA" id="ARBA00023125"/>
    </source>
</evidence>
<evidence type="ECO:0000256" key="15">
    <source>
        <dbReference type="ARBA" id="ARBA00046863"/>
    </source>
</evidence>
<protein>
    <submittedName>
        <fullName evidence="16">Coat protein</fullName>
    </submittedName>
</protein>
<dbReference type="GO" id="GO:0003677">
    <property type="term" value="F:DNA binding"/>
    <property type="evidence" value="ECO:0007669"/>
    <property type="project" value="UniProtKB-KW"/>
</dbReference>